<dbReference type="AlphaFoldDB" id="A0A437AM50"/>
<evidence type="ECO:0000313" key="2">
    <source>
        <dbReference type="EMBL" id="RVD92220.1"/>
    </source>
</evidence>
<evidence type="ECO:0000313" key="3">
    <source>
        <dbReference type="Proteomes" id="UP000282876"/>
    </source>
</evidence>
<keyword evidence="1" id="KW-1133">Transmembrane helix</keyword>
<keyword evidence="3" id="KW-1185">Reference proteome</keyword>
<keyword evidence="1" id="KW-0812">Transmembrane</keyword>
<feature type="transmembrane region" description="Helical" evidence="1">
    <location>
        <begin position="7"/>
        <end position="27"/>
    </location>
</feature>
<sequence>MYRFLKWVGVAALGLLVWGSSMFFYTYEVDTKEMNDSALPLKQEPITDTVEKFDTIHQLEAELAQQINAIRQKQTNKVIKTNSYQALVNLVSSDSVPVIINLTFSKHYISDPNLFNYLQTTGGLLDTQQEPQKGMYKGKYFISKFKHGKVLDVLLSVPDASDEYHKNIRDLEFYLFNILYDVIKEFQEEQEDQVTFILTLNQFDLNAFRNFEVNGTKISAGECKLRYQKGVCSVILTDYLQAVFILNIIGMDFMQI</sequence>
<proteinExistence type="predicted"/>
<reference evidence="2 3" key="1">
    <citation type="submission" date="2018-10" db="EMBL/GenBank/DDBJ databases">
        <title>Draft genome sequence of the microsporidian Tubulinosema ratisbonensis.</title>
        <authorList>
            <person name="Polonais V."/>
            <person name="Peyretaillade E."/>
            <person name="Niehus S."/>
            <person name="Wawrzyniak I."/>
            <person name="Franchet A."/>
            <person name="Gaspin C."/>
            <person name="Reichstadt M."/>
            <person name="Belser C."/>
            <person name="Labadie K."/>
            <person name="Delbac F."/>
            <person name="Ferrandon D."/>
        </authorList>
    </citation>
    <scope>NUCLEOTIDE SEQUENCE [LARGE SCALE GENOMIC DNA]</scope>
    <source>
        <strain evidence="2 3">Franzen</strain>
    </source>
</reference>
<evidence type="ECO:0000256" key="1">
    <source>
        <dbReference type="SAM" id="Phobius"/>
    </source>
</evidence>
<dbReference type="Proteomes" id="UP000282876">
    <property type="component" value="Unassembled WGS sequence"/>
</dbReference>
<accession>A0A437AM50</accession>
<comment type="caution">
    <text evidence="2">The sequence shown here is derived from an EMBL/GenBank/DDBJ whole genome shotgun (WGS) entry which is preliminary data.</text>
</comment>
<protein>
    <submittedName>
        <fullName evidence="2">Uncharacterized protein</fullName>
    </submittedName>
</protein>
<keyword evidence="1" id="KW-0472">Membrane</keyword>
<dbReference type="VEuPathDB" id="MicrosporidiaDB:TUBRATIS_12830"/>
<dbReference type="EMBL" id="RCSS01000273">
    <property type="protein sequence ID" value="RVD92220.1"/>
    <property type="molecule type" value="Genomic_DNA"/>
</dbReference>
<organism evidence="2 3">
    <name type="scientific">Tubulinosema ratisbonensis</name>
    <dbReference type="NCBI Taxonomy" id="291195"/>
    <lineage>
        <taxon>Eukaryota</taxon>
        <taxon>Fungi</taxon>
        <taxon>Fungi incertae sedis</taxon>
        <taxon>Microsporidia</taxon>
        <taxon>Tubulinosematoidea</taxon>
        <taxon>Tubulinosematidae</taxon>
        <taxon>Tubulinosema</taxon>
    </lineage>
</organism>
<gene>
    <name evidence="2" type="ORF">TUBRATIS_12830</name>
</gene>
<name>A0A437AM50_9MICR</name>